<dbReference type="Proteomes" id="UP000198305">
    <property type="component" value="Unassembled WGS sequence"/>
</dbReference>
<protein>
    <submittedName>
        <fullName evidence="1">Uncharacterized protein</fullName>
    </submittedName>
</protein>
<reference evidence="2" key="1">
    <citation type="submission" date="2017-06" db="EMBL/GenBank/DDBJ databases">
        <authorList>
            <person name="Varghese N."/>
            <person name="Submissions S."/>
        </authorList>
    </citation>
    <scope>NUCLEOTIDE SEQUENCE [LARGE SCALE GENOMIC DNA]</scope>
    <source>
        <strain evidence="2">Ca-68</strain>
    </source>
</reference>
<accession>A0A239B0G5</accession>
<name>A0A239B0G5_9PROT</name>
<dbReference type="AlphaFoldDB" id="A0A239B0G5"/>
<evidence type="ECO:0000313" key="1">
    <source>
        <dbReference type="EMBL" id="SNS00703.1"/>
    </source>
</evidence>
<dbReference type="RefSeq" id="WP_089376255.1">
    <property type="nucleotide sequence ID" value="NZ_FZOA01000010.1"/>
</dbReference>
<sequence>MKYALLGLFFVMQQGQAAEVTGRLFTSPAEREHLEYLRHNPEPPVLAQPVEHEVGHHLEKIAVPEKQASISIQGMLQCSDGRKGTVWVNGKPLREGGSGSHVQVGTLQPGDHHVPLTILGTGQYLQLKPGEVYDLETGAMTGHDVHVHKTVP</sequence>
<proteinExistence type="predicted"/>
<gene>
    <name evidence="1" type="ORF">SAMN05192560_2193</name>
</gene>
<keyword evidence="2" id="KW-1185">Reference proteome</keyword>
<organism evidence="1 2">
    <name type="scientific">Methylobacillus rhizosphaerae</name>
    <dbReference type="NCBI Taxonomy" id="551994"/>
    <lineage>
        <taxon>Bacteria</taxon>
        <taxon>Pseudomonadati</taxon>
        <taxon>Pseudomonadota</taxon>
        <taxon>Betaproteobacteria</taxon>
        <taxon>Nitrosomonadales</taxon>
        <taxon>Methylophilaceae</taxon>
        <taxon>Methylobacillus</taxon>
    </lineage>
</organism>
<dbReference type="EMBL" id="FZOA01000010">
    <property type="protein sequence ID" value="SNS00703.1"/>
    <property type="molecule type" value="Genomic_DNA"/>
</dbReference>
<dbReference type="OrthoDB" id="9181795at2"/>
<evidence type="ECO:0000313" key="2">
    <source>
        <dbReference type="Proteomes" id="UP000198305"/>
    </source>
</evidence>